<dbReference type="HOGENOM" id="CLU_1744135_0_0_1"/>
<dbReference type="InParanoid" id="H3GY91"/>
<dbReference type="VEuPathDB" id="FungiDB:KRP22_14404"/>
<feature type="region of interest" description="Disordered" evidence="1">
    <location>
        <begin position="129"/>
        <end position="150"/>
    </location>
</feature>
<organism evidence="2 3">
    <name type="scientific">Phytophthora ramorum</name>
    <name type="common">Sudden oak death agent</name>
    <dbReference type="NCBI Taxonomy" id="164328"/>
    <lineage>
        <taxon>Eukaryota</taxon>
        <taxon>Sar</taxon>
        <taxon>Stramenopiles</taxon>
        <taxon>Oomycota</taxon>
        <taxon>Peronosporomycetes</taxon>
        <taxon>Peronosporales</taxon>
        <taxon>Peronosporaceae</taxon>
        <taxon>Phytophthora</taxon>
    </lineage>
</organism>
<dbReference type="AlphaFoldDB" id="H3GY91"/>
<reference evidence="3" key="1">
    <citation type="journal article" date="2006" name="Science">
        <title>Phytophthora genome sequences uncover evolutionary origins and mechanisms of pathogenesis.</title>
        <authorList>
            <person name="Tyler B.M."/>
            <person name="Tripathy S."/>
            <person name="Zhang X."/>
            <person name="Dehal P."/>
            <person name="Jiang R.H."/>
            <person name="Aerts A."/>
            <person name="Arredondo F.D."/>
            <person name="Baxter L."/>
            <person name="Bensasson D."/>
            <person name="Beynon J.L."/>
            <person name="Chapman J."/>
            <person name="Damasceno C.M."/>
            <person name="Dorrance A.E."/>
            <person name="Dou D."/>
            <person name="Dickerman A.W."/>
            <person name="Dubchak I.L."/>
            <person name="Garbelotto M."/>
            <person name="Gijzen M."/>
            <person name="Gordon S.G."/>
            <person name="Govers F."/>
            <person name="Grunwald N.J."/>
            <person name="Huang W."/>
            <person name="Ivors K.L."/>
            <person name="Jones R.W."/>
            <person name="Kamoun S."/>
            <person name="Krampis K."/>
            <person name="Lamour K.H."/>
            <person name="Lee M.K."/>
            <person name="McDonald W.H."/>
            <person name="Medina M."/>
            <person name="Meijer H.J."/>
            <person name="Nordberg E.K."/>
            <person name="Maclean D.J."/>
            <person name="Ospina-Giraldo M.D."/>
            <person name="Morris P.F."/>
            <person name="Phuntumart V."/>
            <person name="Putnam N.H."/>
            <person name="Rash S."/>
            <person name="Rose J.K."/>
            <person name="Sakihama Y."/>
            <person name="Salamov A.A."/>
            <person name="Savidor A."/>
            <person name="Scheuring C.F."/>
            <person name="Smith B.M."/>
            <person name="Sobral B.W."/>
            <person name="Terry A."/>
            <person name="Torto-Alalibo T.A."/>
            <person name="Win J."/>
            <person name="Xu Z."/>
            <person name="Zhang H."/>
            <person name="Grigoriev I.V."/>
            <person name="Rokhsar D.S."/>
            <person name="Boore J.L."/>
        </authorList>
    </citation>
    <scope>NUCLEOTIDE SEQUENCE [LARGE SCALE GENOMIC DNA]</scope>
    <source>
        <strain evidence="3">Pr102</strain>
    </source>
</reference>
<reference evidence="2" key="2">
    <citation type="submission" date="2015-06" db="UniProtKB">
        <authorList>
            <consortium name="EnsemblProtists"/>
        </authorList>
    </citation>
    <scope>IDENTIFICATION</scope>
    <source>
        <strain evidence="2">Pr102</strain>
    </source>
</reference>
<evidence type="ECO:0000313" key="3">
    <source>
        <dbReference type="Proteomes" id="UP000005238"/>
    </source>
</evidence>
<evidence type="ECO:0000313" key="2">
    <source>
        <dbReference type="EnsemblProtists" id="Phyra82643"/>
    </source>
</evidence>
<feature type="compositionally biased region" description="Acidic residues" evidence="1">
    <location>
        <begin position="76"/>
        <end position="91"/>
    </location>
</feature>
<accession>H3GY91</accession>
<dbReference type="EMBL" id="DS566072">
    <property type="status" value="NOT_ANNOTATED_CDS"/>
    <property type="molecule type" value="Genomic_DNA"/>
</dbReference>
<feature type="compositionally biased region" description="Basic and acidic residues" evidence="1">
    <location>
        <begin position="129"/>
        <end position="140"/>
    </location>
</feature>
<sequence length="150" mass="16607">MGDFLDVLELSGLDSVAKCRLPSDDTVFVCGGNGEMLWSAGVAMPLAAVVKARNEKKLAKLRLLHKWEKDIREDEAMTSDEEEINDLSSSEEDGRQIKRTEKKECPMITMDKISPTSATAKVKILGGVEHRLPLDSKPRDVNAQSAPRRL</sequence>
<evidence type="ECO:0000256" key="1">
    <source>
        <dbReference type="SAM" id="MobiDB-lite"/>
    </source>
</evidence>
<feature type="region of interest" description="Disordered" evidence="1">
    <location>
        <begin position="74"/>
        <end position="112"/>
    </location>
</feature>
<keyword evidence="3" id="KW-1185">Reference proteome</keyword>
<protein>
    <submittedName>
        <fullName evidence="2">Uncharacterized protein</fullName>
    </submittedName>
</protein>
<dbReference type="Proteomes" id="UP000005238">
    <property type="component" value="Unassembled WGS sequence"/>
</dbReference>
<feature type="compositionally biased region" description="Basic and acidic residues" evidence="1">
    <location>
        <begin position="92"/>
        <end position="105"/>
    </location>
</feature>
<name>H3GY91_PHYRM</name>
<dbReference type="VEuPathDB" id="FungiDB:KRP23_14141"/>
<proteinExistence type="predicted"/>
<dbReference type="EnsemblProtists" id="Phyra82643">
    <property type="protein sequence ID" value="Phyra82643"/>
    <property type="gene ID" value="Phyra82643"/>
</dbReference>